<dbReference type="SMART" id="SM00228">
    <property type="entry name" value="PDZ"/>
    <property type="match status" value="3"/>
</dbReference>
<proteinExistence type="predicted"/>
<dbReference type="InterPro" id="IPR036034">
    <property type="entry name" value="PDZ_sf"/>
</dbReference>
<feature type="compositionally biased region" description="Low complexity" evidence="5">
    <location>
        <begin position="715"/>
        <end position="725"/>
    </location>
</feature>
<feature type="compositionally biased region" description="Low complexity" evidence="5">
    <location>
        <begin position="970"/>
        <end position="982"/>
    </location>
</feature>
<feature type="region of interest" description="Disordered" evidence="5">
    <location>
        <begin position="505"/>
        <end position="584"/>
    </location>
</feature>
<feature type="compositionally biased region" description="Polar residues" evidence="5">
    <location>
        <begin position="523"/>
        <end position="533"/>
    </location>
</feature>
<evidence type="ECO:0000256" key="4">
    <source>
        <dbReference type="SAM" id="Coils"/>
    </source>
</evidence>
<feature type="compositionally biased region" description="Basic and acidic residues" evidence="5">
    <location>
        <begin position="957"/>
        <end position="969"/>
    </location>
</feature>
<feature type="compositionally biased region" description="Low complexity" evidence="5">
    <location>
        <begin position="998"/>
        <end position="1030"/>
    </location>
</feature>
<organism evidence="7 8">
    <name type="scientific">Limulus polyphemus</name>
    <name type="common">Atlantic horseshoe crab</name>
    <dbReference type="NCBI Taxonomy" id="6850"/>
    <lineage>
        <taxon>Eukaryota</taxon>
        <taxon>Metazoa</taxon>
        <taxon>Ecdysozoa</taxon>
        <taxon>Arthropoda</taxon>
        <taxon>Chelicerata</taxon>
        <taxon>Merostomata</taxon>
        <taxon>Xiphosura</taxon>
        <taxon>Limulidae</taxon>
        <taxon>Limulus</taxon>
    </lineage>
</organism>
<feature type="compositionally biased region" description="Polar residues" evidence="5">
    <location>
        <begin position="1046"/>
        <end position="1064"/>
    </location>
</feature>
<comment type="subcellular location">
    <subcellularLocation>
        <location evidence="1">Cell projection</location>
    </subcellularLocation>
</comment>
<feature type="region of interest" description="Disordered" evidence="5">
    <location>
        <begin position="777"/>
        <end position="844"/>
    </location>
</feature>
<feature type="region of interest" description="Disordered" evidence="5">
    <location>
        <begin position="257"/>
        <end position="285"/>
    </location>
</feature>
<evidence type="ECO:0000259" key="6">
    <source>
        <dbReference type="PROSITE" id="PS50106"/>
    </source>
</evidence>
<feature type="compositionally biased region" description="Basic and acidic residues" evidence="5">
    <location>
        <begin position="705"/>
        <end position="714"/>
    </location>
</feature>
<reference evidence="8" key="1">
    <citation type="submission" date="2025-08" db="UniProtKB">
        <authorList>
            <consortium name="RefSeq"/>
        </authorList>
    </citation>
    <scope>IDENTIFICATION</scope>
    <source>
        <tissue evidence="8">Muscle</tissue>
    </source>
</reference>
<gene>
    <name evidence="8" type="primary">LOC106462219</name>
</gene>
<feature type="compositionally biased region" description="Polar residues" evidence="5">
    <location>
        <begin position="781"/>
        <end position="806"/>
    </location>
</feature>
<feature type="compositionally biased region" description="Basic and acidic residues" evidence="5">
    <location>
        <begin position="832"/>
        <end position="844"/>
    </location>
</feature>
<feature type="domain" description="PDZ" evidence="6">
    <location>
        <begin position="413"/>
        <end position="483"/>
    </location>
</feature>
<dbReference type="InterPro" id="IPR051844">
    <property type="entry name" value="USH2_Complex_Protein"/>
</dbReference>
<dbReference type="PANTHER" id="PTHR23116">
    <property type="entry name" value="PDZ DOMAIN CONTAINING WHIRLIN AND HARMONIN-RELATED"/>
    <property type="match status" value="1"/>
</dbReference>
<feature type="compositionally biased region" description="Polar residues" evidence="5">
    <location>
        <begin position="561"/>
        <end position="570"/>
    </location>
</feature>
<evidence type="ECO:0000313" key="8">
    <source>
        <dbReference type="RefSeq" id="XP_022245116.1"/>
    </source>
</evidence>
<dbReference type="GeneID" id="106462219"/>
<dbReference type="RefSeq" id="XP_022245116.1">
    <property type="nucleotide sequence ID" value="XM_022389408.1"/>
</dbReference>
<accession>A0ABM1SNB0</accession>
<evidence type="ECO:0000256" key="3">
    <source>
        <dbReference type="ARBA" id="ARBA00023273"/>
    </source>
</evidence>
<keyword evidence="7" id="KW-1185">Reference proteome</keyword>
<keyword evidence="2" id="KW-0677">Repeat</keyword>
<feature type="coiled-coil region" evidence="4">
    <location>
        <begin position="639"/>
        <end position="691"/>
    </location>
</feature>
<keyword evidence="4" id="KW-0175">Coiled coil</keyword>
<dbReference type="SUPFAM" id="SSF50156">
    <property type="entry name" value="PDZ domain-like"/>
    <property type="match status" value="3"/>
</dbReference>
<dbReference type="CDD" id="cd06737">
    <property type="entry name" value="PDZ1_harmonin"/>
    <property type="match status" value="1"/>
</dbReference>
<feature type="region of interest" description="Disordered" evidence="5">
    <location>
        <begin position="938"/>
        <end position="1064"/>
    </location>
</feature>
<dbReference type="PANTHER" id="PTHR23116:SF36">
    <property type="entry name" value="HARMONIN"/>
    <property type="match status" value="1"/>
</dbReference>
<feature type="domain" description="PDZ" evidence="6">
    <location>
        <begin position="1110"/>
        <end position="1183"/>
    </location>
</feature>
<name>A0ABM1SNB0_LIMPO</name>
<feature type="compositionally biased region" description="Polar residues" evidence="5">
    <location>
        <begin position="896"/>
        <end position="905"/>
    </location>
</feature>
<evidence type="ECO:0000256" key="2">
    <source>
        <dbReference type="ARBA" id="ARBA00022737"/>
    </source>
</evidence>
<evidence type="ECO:0000256" key="5">
    <source>
        <dbReference type="SAM" id="MobiDB-lite"/>
    </source>
</evidence>
<feature type="region of interest" description="Disordered" evidence="5">
    <location>
        <begin position="702"/>
        <end position="743"/>
    </location>
</feature>
<feature type="domain" description="PDZ" evidence="6">
    <location>
        <begin position="88"/>
        <end position="157"/>
    </location>
</feature>
<evidence type="ECO:0000313" key="7">
    <source>
        <dbReference type="Proteomes" id="UP000694941"/>
    </source>
</evidence>
<dbReference type="Gene3D" id="1.20.1160.20">
    <property type="match status" value="1"/>
</dbReference>
<dbReference type="Pfam" id="PF00595">
    <property type="entry name" value="PDZ"/>
    <property type="match status" value="3"/>
</dbReference>
<protein>
    <submittedName>
        <fullName evidence="8">Harmonin-like isoform X1</fullName>
    </submittedName>
</protein>
<feature type="region of interest" description="Disordered" evidence="5">
    <location>
        <begin position="896"/>
        <end position="926"/>
    </location>
</feature>
<sequence>MFTWEYDCQLLLKADILISNEIERKQFFDSLRIYSSTKNLGYLITSLKDILKSNEQKAIYIDLRHHISDDQQMKYKLVTPYAHNHIRMVHLRRRGNTSLGFSIRGGLEHGTGIFVSEVQAGSEAQRKGLRIGDQLVRVNGYTIDQAVHEEVYALLRSQKTLLLRVKSVGMIPVKKSSHTPLTNMEPLHASIRRFSLPSKLQGICSTPLQEKGRFNDHLSTNHLHQLLHKRCSSLPGKQTVQDHFMATSLFEILELSEQETDEDQENPQAAKQERLRRTQSAPNDQEAWRLSIGSEAYLDSNSSSIVQSKRNDCIGINEVSKLEKVNQDNENEQLRGSKLQNAEQAEQIGNKTEAPSSVTVTFVVKSDKESSNKEDPLTWKLVNPELSPSGSILDGSHSLSSGNSSFEEAKETKIQLSSIGASGIGCSIAKGPPEMPGIYIQTVKPGGLAEKAGLQVGDQIIEMNEDSFLKIKFSEAVALLKSSKTMDLTVRKGAGLDLFPEEKTKNYQHYGNSSKPGEDEISKLSSLQEQSGLSDRDSGVIGHSSLNGKAWSSPSSSSSSRNRINGFTSESEQDFSLAEVEEDTQVLEEVEEDARMLEEARSLVGSHSDVCKQSSIASSNGFLDLNERIDIDRLRDSIRQEEEQTIKNQEAMLAKERQKIEEEHRKLLLEAERIAEERRKLEEEKKRFDTVGSLPKRPFLADINKLAERRRSTDSTDTSNTSSPDWKMRSKQFPAENKKSEEQFIRKKQHEKLMEEFRIVHKKMFGSTDSGILAENKSEQKNSSQLQSQASISTHAKRQQGSNTCTKLPPPLTQSVSLPLATLSDGNTGHQQLEHESDTRGPELAGLRERRYSSYVPPLVSNPFMFVDPTSFKSTTSPTDHSTKVTIQLRKPVLTSTLSPPISTHTETEPAITDSRDSKPKCPDTYFDYTKPKPLVSINSYKNPMSSNRFTQQNGECKQDKKSYKEHLDSTSTSSSSSVSSSPLPNKSKMQITLKTLSSTSSSTYGSTPPHSPVSSTNSVSSNQSSGPPSVTVKVTTRPADPGNLVNGSGKPTVNGSGHPTLRKVTSNFQSSKLVPEDLKFRRRQRPPTPIEEKLTSKEFNEEETGGREVKTLVVKKTGALNLSIEGGINSKFDGKIVVADMWVGGAVSLNGELEKGDQLLMVDNTKLLGMSLTFANAALRNAMSSTDENLRLTFVKRQE</sequence>
<dbReference type="InterPro" id="IPR001478">
    <property type="entry name" value="PDZ"/>
</dbReference>
<dbReference type="Proteomes" id="UP000694941">
    <property type="component" value="Unplaced"/>
</dbReference>
<feature type="compositionally biased region" description="Polar residues" evidence="5">
    <location>
        <begin position="938"/>
        <end position="956"/>
    </location>
</feature>
<feature type="compositionally biased region" description="Polar residues" evidence="5">
    <location>
        <begin position="983"/>
        <end position="997"/>
    </location>
</feature>
<dbReference type="PROSITE" id="PS50106">
    <property type="entry name" value="PDZ"/>
    <property type="match status" value="3"/>
</dbReference>
<evidence type="ECO:0000256" key="1">
    <source>
        <dbReference type="ARBA" id="ARBA00004316"/>
    </source>
</evidence>
<keyword evidence="3" id="KW-0966">Cell projection</keyword>
<dbReference type="Gene3D" id="2.30.42.10">
    <property type="match status" value="3"/>
</dbReference>